<proteinExistence type="predicted"/>
<dbReference type="PaxDb" id="166486-ERS852572_03949"/>
<gene>
    <name evidence="2" type="ORF">ERS852572_03949</name>
</gene>
<protein>
    <submittedName>
        <fullName evidence="2">Uncharacterized protein</fullName>
    </submittedName>
</protein>
<dbReference type="AlphaFoldDB" id="A0A173W2H3"/>
<dbReference type="EMBL" id="CYXZ01000070">
    <property type="protein sequence ID" value="CUN32627.1"/>
    <property type="molecule type" value="Genomic_DNA"/>
</dbReference>
<dbReference type="OrthoDB" id="1957063at2"/>
<evidence type="ECO:0000313" key="2">
    <source>
        <dbReference type="EMBL" id="CUN32627.1"/>
    </source>
</evidence>
<reference evidence="2 3" key="1">
    <citation type="submission" date="2015-09" db="EMBL/GenBank/DDBJ databases">
        <authorList>
            <consortium name="Pathogen Informatics"/>
        </authorList>
    </citation>
    <scope>NUCLEOTIDE SEQUENCE [LARGE SCALE GENOMIC DNA]</scope>
    <source>
        <strain evidence="2 3">2789STDY5834960</strain>
    </source>
</reference>
<dbReference type="STRING" id="166486.ERS852572_03949"/>
<feature type="region of interest" description="Disordered" evidence="1">
    <location>
        <begin position="201"/>
        <end position="221"/>
    </location>
</feature>
<accession>A0A173W2H3</accession>
<evidence type="ECO:0000313" key="3">
    <source>
        <dbReference type="Proteomes" id="UP000095350"/>
    </source>
</evidence>
<name>A0A173W2H3_9FIRM</name>
<feature type="compositionally biased region" description="Basic and acidic residues" evidence="1">
    <location>
        <begin position="202"/>
        <end position="221"/>
    </location>
</feature>
<sequence>MSISLSGIGAIGKEQLISSCSNGEPNWSYIPTKGESSKTQAEFVSEIRELARQAATTTNKTESEYISKQVLCLRAEYLSDVAPDRKQLYEQAKNTMKNQGSNQKCKGCGELTLLDFLEKAEGKNSDFAEKQFVLAGGGTLNCPILTSGGYGAEIQYQGVKVLSNLGNGWGYEMTPAELAKKDEFYSIYWSEYNSVKENGSTELREMPDYLDQDRPSFEARA</sequence>
<dbReference type="RefSeq" id="WP_055196171.1">
    <property type="nucleotide sequence ID" value="NZ_CABIYH010000070.1"/>
</dbReference>
<evidence type="ECO:0000256" key="1">
    <source>
        <dbReference type="SAM" id="MobiDB-lite"/>
    </source>
</evidence>
<dbReference type="Proteomes" id="UP000095350">
    <property type="component" value="Unassembled WGS sequence"/>
</dbReference>
<organism evidence="2 3">
    <name type="scientific">Roseburia intestinalis</name>
    <dbReference type="NCBI Taxonomy" id="166486"/>
    <lineage>
        <taxon>Bacteria</taxon>
        <taxon>Bacillati</taxon>
        <taxon>Bacillota</taxon>
        <taxon>Clostridia</taxon>
        <taxon>Lachnospirales</taxon>
        <taxon>Lachnospiraceae</taxon>
        <taxon>Roseburia</taxon>
    </lineage>
</organism>